<sequence length="42" mass="4717">MAALPMKFTSVLGWGLWNCSRALSRSKVSTETSCALSWRVKR</sequence>
<dbReference type="Proteomes" id="UP000274212">
    <property type="component" value="Unassembled WGS sequence"/>
</dbReference>
<evidence type="ECO:0000313" key="2">
    <source>
        <dbReference type="Proteomes" id="UP000274212"/>
    </source>
</evidence>
<protein>
    <submittedName>
        <fullName evidence="1">Uncharacterized protein</fullName>
    </submittedName>
</protein>
<gene>
    <name evidence="1" type="ORF">ALP36_200161</name>
</gene>
<evidence type="ECO:0000313" key="1">
    <source>
        <dbReference type="EMBL" id="RMU11883.1"/>
    </source>
</evidence>
<accession>A0A3M5RS71</accession>
<name>A0A3M5RS71_9PSED</name>
<reference evidence="1 2" key="1">
    <citation type="submission" date="2018-08" db="EMBL/GenBank/DDBJ databases">
        <title>Recombination of ecologically and evolutionarily significant loci maintains genetic cohesion in the Pseudomonas syringae species complex.</title>
        <authorList>
            <person name="Dillon M."/>
            <person name="Thakur S."/>
            <person name="Almeida R.N.D."/>
            <person name="Weir B.S."/>
            <person name="Guttman D.S."/>
        </authorList>
    </citation>
    <scope>NUCLEOTIDE SEQUENCE [LARGE SCALE GENOMIC DNA]</scope>
    <source>
        <strain evidence="1 2">ICMP 9829</strain>
    </source>
</reference>
<proteinExistence type="predicted"/>
<organism evidence="1 2">
    <name type="scientific">Pseudomonas syringae pv. coriandricola</name>
    <dbReference type="NCBI Taxonomy" id="264453"/>
    <lineage>
        <taxon>Bacteria</taxon>
        <taxon>Pseudomonadati</taxon>
        <taxon>Pseudomonadota</taxon>
        <taxon>Gammaproteobacteria</taxon>
        <taxon>Pseudomonadales</taxon>
        <taxon>Pseudomonadaceae</taxon>
        <taxon>Pseudomonas</taxon>
    </lineage>
</organism>
<dbReference type="AlphaFoldDB" id="A0A3M5RS71"/>
<dbReference type="EMBL" id="RBTT01000043">
    <property type="protein sequence ID" value="RMU11883.1"/>
    <property type="molecule type" value="Genomic_DNA"/>
</dbReference>
<comment type="caution">
    <text evidence="1">The sequence shown here is derived from an EMBL/GenBank/DDBJ whole genome shotgun (WGS) entry which is preliminary data.</text>
</comment>